<evidence type="ECO:0000313" key="2">
    <source>
        <dbReference type="Proteomes" id="UP000241284"/>
    </source>
</evidence>
<organism evidence="1 2">
    <name type="scientific">Candidatus Marsarchaeota G2 archaeon ECH_B_2</name>
    <dbReference type="NCBI Taxonomy" id="1978160"/>
    <lineage>
        <taxon>Archaea</taxon>
        <taxon>Candidatus Marsarchaeota</taxon>
        <taxon>Candidatus Marsarchaeota group 2</taxon>
    </lineage>
</organism>
<dbReference type="EMBL" id="NEXH01000049">
    <property type="protein sequence ID" value="PSN93425.1"/>
    <property type="molecule type" value="Genomic_DNA"/>
</dbReference>
<gene>
    <name evidence="1" type="ORF">B9Q06_12015</name>
</gene>
<accession>A0A2R6B449</accession>
<sequence>MGKTLVLFLLCLIASVVIVGFSVVLQDHTQPKGVVPIRYPLMAFGAPSTPNQTSYLLNPDEFIFTWIKTASALSVYEVGVAISWYPHETGSVVLAAYVNGQLVASVNQTFGEEPAPVLLYSNGSSYIGAQPNYTEVVLHLKSVLNPGSTLYVGLITTKPIYVWGYPGGFNQTLLMQKLGMLNPTDTVSGWQPTSELSYVLPSVQGIPLELQLSGAVAQQVNFEVNVFGYGVNIGA</sequence>
<protein>
    <submittedName>
        <fullName evidence="1">Uncharacterized protein</fullName>
    </submittedName>
</protein>
<proteinExistence type="predicted"/>
<name>A0A2R6B449_9ARCH</name>
<dbReference type="Proteomes" id="UP000241284">
    <property type="component" value="Unassembled WGS sequence"/>
</dbReference>
<comment type="caution">
    <text evidence="1">The sequence shown here is derived from an EMBL/GenBank/DDBJ whole genome shotgun (WGS) entry which is preliminary data.</text>
</comment>
<evidence type="ECO:0000313" key="1">
    <source>
        <dbReference type="EMBL" id="PSN93425.1"/>
    </source>
</evidence>
<dbReference type="AlphaFoldDB" id="A0A2R6B449"/>
<reference evidence="1 2" key="1">
    <citation type="submission" date="2017-04" db="EMBL/GenBank/DDBJ databases">
        <title>Novel microbial lineages endemic to geothermal iron-oxide mats fill important gaps in the evolutionary history of Archaea.</title>
        <authorList>
            <person name="Jay Z.J."/>
            <person name="Beam J.P."/>
            <person name="Dlakic M."/>
            <person name="Rusch D.B."/>
            <person name="Kozubal M.A."/>
            <person name="Inskeep W.P."/>
        </authorList>
    </citation>
    <scope>NUCLEOTIDE SEQUENCE [LARGE SCALE GENOMIC DNA]</scope>
    <source>
        <strain evidence="1">ECH_B_2</strain>
    </source>
</reference>